<evidence type="ECO:0000313" key="3">
    <source>
        <dbReference type="EMBL" id="JAS54576.1"/>
    </source>
</evidence>
<organism evidence="3">
    <name type="scientific">Cuerna arida</name>
    <dbReference type="NCBI Taxonomy" id="1464854"/>
    <lineage>
        <taxon>Eukaryota</taxon>
        <taxon>Metazoa</taxon>
        <taxon>Ecdysozoa</taxon>
        <taxon>Arthropoda</taxon>
        <taxon>Hexapoda</taxon>
        <taxon>Insecta</taxon>
        <taxon>Pterygota</taxon>
        <taxon>Neoptera</taxon>
        <taxon>Paraneoptera</taxon>
        <taxon>Hemiptera</taxon>
        <taxon>Auchenorrhyncha</taxon>
        <taxon>Membracoidea</taxon>
        <taxon>Cicadellidae</taxon>
        <taxon>Cicadellinae</taxon>
        <taxon>Proconiini</taxon>
        <taxon>Cuerna</taxon>
    </lineage>
</organism>
<dbReference type="AlphaFoldDB" id="A0A1B6FWJ6"/>
<accession>A0A1B6FWJ6</accession>
<feature type="compositionally biased region" description="Basic and acidic residues" evidence="1">
    <location>
        <begin position="90"/>
        <end position="102"/>
    </location>
</feature>
<keyword evidence="2" id="KW-1133">Transmembrane helix</keyword>
<keyword evidence="2" id="KW-0812">Transmembrane</keyword>
<proteinExistence type="predicted"/>
<dbReference type="EMBL" id="GECZ01015193">
    <property type="protein sequence ID" value="JAS54576.1"/>
    <property type="molecule type" value="Transcribed_RNA"/>
</dbReference>
<sequence>MLFTWTETKPSMWQNLKCQYFGKCEPVSKYPTLMSIFKNELVGFASSYGLAVVLGVALVIVPLSILYFKPQILSAYQRLRGQPTEALVEKTENCRSVGDTRPEMSIPFKRPPGRPTGVAVYPPEVYQTLGTSGCGLDHQGDFQNDEDENASE</sequence>
<gene>
    <name evidence="3" type="ORF">g.20013</name>
</gene>
<feature type="region of interest" description="Disordered" evidence="1">
    <location>
        <begin position="90"/>
        <end position="109"/>
    </location>
</feature>
<reference evidence="3" key="1">
    <citation type="submission" date="2015-11" db="EMBL/GenBank/DDBJ databases">
        <title>De novo transcriptome assembly of four potential Pierce s Disease insect vectors from Arizona vineyards.</title>
        <authorList>
            <person name="Tassone E.E."/>
        </authorList>
    </citation>
    <scope>NUCLEOTIDE SEQUENCE</scope>
</reference>
<evidence type="ECO:0000256" key="2">
    <source>
        <dbReference type="SAM" id="Phobius"/>
    </source>
</evidence>
<keyword evidence="2" id="KW-0472">Membrane</keyword>
<name>A0A1B6FWJ6_9HEMI</name>
<feature type="transmembrane region" description="Helical" evidence="2">
    <location>
        <begin position="48"/>
        <end position="68"/>
    </location>
</feature>
<evidence type="ECO:0000256" key="1">
    <source>
        <dbReference type="SAM" id="MobiDB-lite"/>
    </source>
</evidence>
<protein>
    <submittedName>
        <fullName evidence="3">Uncharacterized protein</fullName>
    </submittedName>
</protein>